<protein>
    <recommendedName>
        <fullName evidence="3">Tle cognate immunity protein 4 C-terminal domain-containing protein</fullName>
    </recommendedName>
</protein>
<gene>
    <name evidence="1" type="ORF">PSCICP_48360</name>
</gene>
<comment type="caution">
    <text evidence="1">The sequence shown here is derived from an EMBL/GenBank/DDBJ whole genome shotgun (WGS) entry which is preliminary data.</text>
</comment>
<evidence type="ECO:0008006" key="3">
    <source>
        <dbReference type="Google" id="ProtNLM"/>
    </source>
</evidence>
<evidence type="ECO:0000313" key="1">
    <source>
        <dbReference type="EMBL" id="GFM94864.1"/>
    </source>
</evidence>
<organism evidence="1 2">
    <name type="scientific">Pseudomonas cichorii</name>
    <dbReference type="NCBI Taxonomy" id="36746"/>
    <lineage>
        <taxon>Bacteria</taxon>
        <taxon>Pseudomonadati</taxon>
        <taxon>Pseudomonadota</taxon>
        <taxon>Gammaproteobacteria</taxon>
        <taxon>Pseudomonadales</taxon>
        <taxon>Pseudomonadaceae</taxon>
        <taxon>Pseudomonas</taxon>
    </lineage>
</organism>
<dbReference type="EMBL" id="BLWA01000022">
    <property type="protein sequence ID" value="GFM94864.1"/>
    <property type="molecule type" value="Genomic_DNA"/>
</dbReference>
<reference evidence="1 2" key="1">
    <citation type="submission" date="2020-05" db="EMBL/GenBank/DDBJ databases">
        <title>Genetic diversity of Pseudomonas cichorii.</title>
        <authorList>
            <person name="Tani S."/>
            <person name="Yagi H."/>
            <person name="Hashimoto S."/>
            <person name="Iiyama K."/>
            <person name="Furuya N."/>
        </authorList>
    </citation>
    <scope>NUCLEOTIDE SEQUENCE [LARGE SCALE GENOMIC DNA]</scope>
    <source>
        <strain evidence="1 2">LMG 2162</strain>
    </source>
</reference>
<name>A0ABQ1DV65_PSECI</name>
<sequence length="218" mass="24776">MATYIKEHSFVASLKSIQSGYLADFDFSRLIKETYTIPAGVSISQTETYIGSDEYDYLTATTKPREELNFWFLCRRWDNGSESYEIKVRHDMFFENPSRMGSLITEDKRVLFGPLGDVRFVTLHVRPGKSLASNPGWKVLIAGRPLSASDIQKAEVGPVQILAPNGNPLGVYDKQSFGDQWWAYISCARENEQLLPMATRPVQIMMKISQYQMNDPLS</sequence>
<proteinExistence type="predicted"/>
<dbReference type="GeneID" id="45540796"/>
<accession>A0ABQ1DV65</accession>
<dbReference type="Proteomes" id="UP000614982">
    <property type="component" value="Unassembled WGS sequence"/>
</dbReference>
<keyword evidence="2" id="KW-1185">Reference proteome</keyword>
<evidence type="ECO:0000313" key="2">
    <source>
        <dbReference type="Proteomes" id="UP000614982"/>
    </source>
</evidence>
<dbReference type="RefSeq" id="WP_025258413.1">
    <property type="nucleotide sequence ID" value="NZ_BLWA01000022.1"/>
</dbReference>